<proteinExistence type="predicted"/>
<keyword evidence="2" id="KW-0540">Nuclease</keyword>
<dbReference type="PANTHER" id="PTHR30337:SF0">
    <property type="entry name" value="NUCLEASE SBCCD SUBUNIT D"/>
    <property type="match status" value="1"/>
</dbReference>
<dbReference type="Pfam" id="PF00149">
    <property type="entry name" value="Metallophos"/>
    <property type="match status" value="1"/>
</dbReference>
<feature type="domain" description="Calcineurin-like phosphoesterase" evidence="1">
    <location>
        <begin position="3"/>
        <end position="198"/>
    </location>
</feature>
<protein>
    <submittedName>
        <fullName evidence="2">DNA repair exonuclease SbcCD nuclease subunit</fullName>
    </submittedName>
</protein>
<keyword evidence="2" id="KW-0378">Hydrolase</keyword>
<reference evidence="2 3" key="1">
    <citation type="submission" date="2016-10" db="EMBL/GenBank/DDBJ databases">
        <authorList>
            <person name="de Groot N.N."/>
        </authorList>
    </citation>
    <scope>NUCLEOTIDE SEQUENCE [LARGE SCALE GENOMIC DNA]</scope>
    <source>
        <strain evidence="2 3">DSM 45514</strain>
    </source>
</reference>
<dbReference type="InterPro" id="IPR050535">
    <property type="entry name" value="DNA_Repair-Maintenance_Comp"/>
</dbReference>
<keyword evidence="2" id="KW-0269">Exonuclease</keyword>
<dbReference type="EMBL" id="FMZA01000003">
    <property type="protein sequence ID" value="SDC13388.1"/>
    <property type="molecule type" value="Genomic_DNA"/>
</dbReference>
<evidence type="ECO:0000259" key="1">
    <source>
        <dbReference type="Pfam" id="PF00149"/>
    </source>
</evidence>
<evidence type="ECO:0000313" key="2">
    <source>
        <dbReference type="EMBL" id="SDC13388.1"/>
    </source>
</evidence>
<evidence type="ECO:0000313" key="3">
    <source>
        <dbReference type="Proteomes" id="UP000199387"/>
    </source>
</evidence>
<dbReference type="PANTHER" id="PTHR30337">
    <property type="entry name" value="COMPONENT OF ATP-DEPENDENT DSDNA EXONUCLEASE"/>
    <property type="match status" value="1"/>
</dbReference>
<name>A0A1G6J3L0_9BACL</name>
<dbReference type="AlphaFoldDB" id="A0A1G6J3L0"/>
<dbReference type="OrthoDB" id="9773856at2"/>
<dbReference type="Proteomes" id="UP000199387">
    <property type="component" value="Unassembled WGS sequence"/>
</dbReference>
<dbReference type="Gene3D" id="3.60.21.10">
    <property type="match status" value="1"/>
</dbReference>
<sequence length="331" mass="37057">MLRLLYVTDTHIRGTAPRSRTDDFVQAIGDKLDEVVEIAHREGVDAVLHGGDLFDRPDLSPAVVRDAARLLRRLQLPIYTVAGNHDIYGHNPDTVERSMLGLLDAFGVVQLIRPGEKVLLEGGGRKIQLTGQPFHYDLDRREASLDYAVQNETGADYCIHMVHGMAVDRPLPDGVAHTMVDTLWSEEVDVLLTGHYHAGFPVKQKEGRYIINPGALARINNHPSEIRRHPQVALLELGEEIHVRLIPITCAAPGDAVLDRSYLEKAAYREEKMAEFVRMLRDDGEFRALAVREIVEEIAGLEKVEDEVKHEALRRIAVVQEQWGSEGGLVE</sequence>
<dbReference type="InterPro" id="IPR029052">
    <property type="entry name" value="Metallo-depent_PP-like"/>
</dbReference>
<organism evidence="2 3">
    <name type="scientific">Melghirimyces thermohalophilus</name>
    <dbReference type="NCBI Taxonomy" id="1236220"/>
    <lineage>
        <taxon>Bacteria</taxon>
        <taxon>Bacillati</taxon>
        <taxon>Bacillota</taxon>
        <taxon>Bacilli</taxon>
        <taxon>Bacillales</taxon>
        <taxon>Thermoactinomycetaceae</taxon>
        <taxon>Melghirimyces</taxon>
    </lineage>
</organism>
<keyword evidence="3" id="KW-1185">Reference proteome</keyword>
<dbReference type="InterPro" id="IPR004843">
    <property type="entry name" value="Calcineurin-like_PHP"/>
</dbReference>
<accession>A0A1G6J3L0</accession>
<gene>
    <name evidence="2" type="ORF">SAMN04488112_103169</name>
</gene>
<dbReference type="STRING" id="1236220.SAMN04488112_103169"/>
<dbReference type="RefSeq" id="WP_091566622.1">
    <property type="nucleotide sequence ID" value="NZ_FMZA01000003.1"/>
</dbReference>
<dbReference type="SUPFAM" id="SSF56300">
    <property type="entry name" value="Metallo-dependent phosphatases"/>
    <property type="match status" value="1"/>
</dbReference>
<dbReference type="GO" id="GO:0004527">
    <property type="term" value="F:exonuclease activity"/>
    <property type="evidence" value="ECO:0007669"/>
    <property type="project" value="UniProtKB-KW"/>
</dbReference>